<dbReference type="EMBL" id="KI894021">
    <property type="protein sequence ID" value="OCF25022.1"/>
    <property type="molecule type" value="Genomic_DNA"/>
</dbReference>
<reference evidence="3" key="4">
    <citation type="submission" date="2024-02" db="EMBL/GenBank/DDBJ databases">
        <title>Comparative genomics of Cryptococcus and Kwoniella reveals pathogenesis evolution and contrasting modes of karyotype evolution via chromosome fusion or intercentromeric recombination.</title>
        <authorList>
            <person name="Coelho M.A."/>
            <person name="David-Palma M."/>
            <person name="Shea T."/>
            <person name="Bowers K."/>
            <person name="McGinley-Smith S."/>
            <person name="Mohammad A.W."/>
            <person name="Gnirke A."/>
            <person name="Yurkov A.M."/>
            <person name="Nowrousian M."/>
            <person name="Sun S."/>
            <person name="Cuomo C.A."/>
            <person name="Heitman J."/>
        </authorList>
    </citation>
    <scope>NUCLEOTIDE SEQUENCE</scope>
    <source>
        <strain evidence="3">CBS 10118</strain>
    </source>
</reference>
<reference evidence="2" key="1">
    <citation type="submission" date="2013-07" db="EMBL/GenBank/DDBJ databases">
        <title>The Genome Sequence of Cryptococcus bestiolae CBS10118.</title>
        <authorList>
            <consortium name="The Broad Institute Genome Sequencing Platform"/>
            <person name="Cuomo C."/>
            <person name="Litvintseva A."/>
            <person name="Chen Y."/>
            <person name="Heitman J."/>
            <person name="Sun S."/>
            <person name="Springer D."/>
            <person name="Dromer F."/>
            <person name="Young S.K."/>
            <person name="Zeng Q."/>
            <person name="Gargeya S."/>
            <person name="Fitzgerald M."/>
            <person name="Abouelleil A."/>
            <person name="Alvarado L."/>
            <person name="Berlin A.M."/>
            <person name="Chapman S.B."/>
            <person name="Dewar J."/>
            <person name="Goldberg J."/>
            <person name="Griggs A."/>
            <person name="Gujja S."/>
            <person name="Hansen M."/>
            <person name="Howarth C."/>
            <person name="Imamovic A."/>
            <person name="Larimer J."/>
            <person name="McCowan C."/>
            <person name="Murphy C."/>
            <person name="Pearson M."/>
            <person name="Priest M."/>
            <person name="Roberts A."/>
            <person name="Saif S."/>
            <person name="Shea T."/>
            <person name="Sykes S."/>
            <person name="Wortman J."/>
            <person name="Nusbaum C."/>
            <person name="Birren B."/>
        </authorList>
    </citation>
    <scope>NUCLEOTIDE SEQUENCE [LARGE SCALE GENOMIC DNA]</scope>
    <source>
        <strain evidence="2">CBS 10118</strain>
    </source>
</reference>
<gene>
    <name evidence="2" type="ORF">I302_04832</name>
    <name evidence="3" type="ORF">I302_105712</name>
</gene>
<dbReference type="RefSeq" id="XP_019046092.1">
    <property type="nucleotide sequence ID" value="XM_019191462.1"/>
</dbReference>
<evidence type="ECO:0000313" key="3">
    <source>
        <dbReference type="EMBL" id="WVW83691.1"/>
    </source>
</evidence>
<feature type="region of interest" description="Disordered" evidence="1">
    <location>
        <begin position="1"/>
        <end position="34"/>
    </location>
</feature>
<dbReference type="EMBL" id="CP144544">
    <property type="protein sequence ID" value="WVW83691.1"/>
    <property type="molecule type" value="Genomic_DNA"/>
</dbReference>
<protein>
    <submittedName>
        <fullName evidence="2">Uncharacterized protein</fullName>
    </submittedName>
</protein>
<organism evidence="2">
    <name type="scientific">Kwoniella bestiolae CBS 10118</name>
    <dbReference type="NCBI Taxonomy" id="1296100"/>
    <lineage>
        <taxon>Eukaryota</taxon>
        <taxon>Fungi</taxon>
        <taxon>Dikarya</taxon>
        <taxon>Basidiomycota</taxon>
        <taxon>Agaricomycotina</taxon>
        <taxon>Tremellomycetes</taxon>
        <taxon>Tremellales</taxon>
        <taxon>Cryptococcaceae</taxon>
        <taxon>Kwoniella</taxon>
    </lineage>
</organism>
<reference evidence="2" key="3">
    <citation type="submission" date="2014-01" db="EMBL/GenBank/DDBJ databases">
        <title>Evolution of pathogenesis and genome organization in the Tremellales.</title>
        <authorList>
            <person name="Cuomo C."/>
            <person name="Litvintseva A."/>
            <person name="Heitman J."/>
            <person name="Chen Y."/>
            <person name="Sun S."/>
            <person name="Springer D."/>
            <person name="Dromer F."/>
            <person name="Young S."/>
            <person name="Zeng Q."/>
            <person name="Chapman S."/>
            <person name="Gujja S."/>
            <person name="Saif S."/>
            <person name="Birren B."/>
        </authorList>
    </citation>
    <scope>NUCLEOTIDE SEQUENCE</scope>
    <source>
        <strain evidence="2">CBS 10118</strain>
    </source>
</reference>
<evidence type="ECO:0000313" key="2">
    <source>
        <dbReference type="EMBL" id="OCF25022.1"/>
    </source>
</evidence>
<feature type="region of interest" description="Disordered" evidence="1">
    <location>
        <begin position="215"/>
        <end position="303"/>
    </location>
</feature>
<dbReference type="OrthoDB" id="424402at2759"/>
<evidence type="ECO:0000256" key="1">
    <source>
        <dbReference type="SAM" id="MobiDB-lite"/>
    </source>
</evidence>
<dbReference type="VEuPathDB" id="FungiDB:I302_04832"/>
<reference evidence="3" key="2">
    <citation type="submission" date="2013-07" db="EMBL/GenBank/DDBJ databases">
        <authorList>
            <consortium name="The Broad Institute Genome Sequencing Platform"/>
            <person name="Cuomo C."/>
            <person name="Litvintseva A."/>
            <person name="Chen Y."/>
            <person name="Heitman J."/>
            <person name="Sun S."/>
            <person name="Springer D."/>
            <person name="Dromer F."/>
            <person name="Young S.K."/>
            <person name="Zeng Q."/>
            <person name="Gargeya S."/>
            <person name="Fitzgerald M."/>
            <person name="Abouelleil A."/>
            <person name="Alvarado L."/>
            <person name="Berlin A.M."/>
            <person name="Chapman S.B."/>
            <person name="Dewar J."/>
            <person name="Goldberg J."/>
            <person name="Griggs A."/>
            <person name="Gujja S."/>
            <person name="Hansen M."/>
            <person name="Howarth C."/>
            <person name="Imamovic A."/>
            <person name="Larimer J."/>
            <person name="McCowan C."/>
            <person name="Murphy C."/>
            <person name="Pearson M."/>
            <person name="Priest M."/>
            <person name="Roberts A."/>
            <person name="Saif S."/>
            <person name="Shea T."/>
            <person name="Sykes S."/>
            <person name="Wortman J."/>
            <person name="Nusbaum C."/>
            <person name="Birren B."/>
        </authorList>
    </citation>
    <scope>NUCLEOTIDE SEQUENCE</scope>
    <source>
        <strain evidence="3">CBS 10118</strain>
    </source>
</reference>
<proteinExistence type="predicted"/>
<dbReference type="GeneID" id="30209231"/>
<sequence length="303" mass="33387">MVDAQKVTGKKPVREHRGKTAKQATKPVDVSPNEPYKMRITSGGSIASYVDFAISFLNDDPHTPLVLHTLPPPPSTTTQEYNEASPSTPSAKYPTTLLSCTTNIPRLITVVEIIKRTYLEALCSAKHERNPKIKGKEKMRMSKGIWQYTESALYHPSAQMDGGGEGEGNSLERVLGGKSRPKMIHHPYLTVTLSTVPLGLEERRNVNVQHVLVKSRNRRKKGRGKEDDAGDEAEAEFGEEMEETGNVNGIRKKSVVHGSTKDDAQGMTEEGNGKSGKGLKRSSDGEEQQNKIGKKRKIDGEKK</sequence>
<dbReference type="STRING" id="1296100.A0A1B9G1X0"/>
<dbReference type="KEGG" id="kbi:30209231"/>
<accession>A0A1B9G1X0</accession>
<name>A0A1B9G1X0_9TREE</name>
<dbReference type="Proteomes" id="UP000092730">
    <property type="component" value="Chromosome 4"/>
</dbReference>
<feature type="compositionally biased region" description="Acidic residues" evidence="1">
    <location>
        <begin position="228"/>
        <end position="243"/>
    </location>
</feature>
<dbReference type="AlphaFoldDB" id="A0A1B9G1X0"/>
<keyword evidence="4" id="KW-1185">Reference proteome</keyword>
<evidence type="ECO:0000313" key="4">
    <source>
        <dbReference type="Proteomes" id="UP000092730"/>
    </source>
</evidence>
<feature type="compositionally biased region" description="Basic residues" evidence="1">
    <location>
        <begin position="8"/>
        <end position="20"/>
    </location>
</feature>